<comment type="caution">
    <text evidence="6">The sequence shown here is derived from an EMBL/GenBank/DDBJ whole genome shotgun (WGS) entry which is preliminary data.</text>
</comment>
<dbReference type="InterPro" id="IPR025166">
    <property type="entry name" value="Integrase_DNA_bind_dom"/>
</dbReference>
<dbReference type="EMBL" id="LUUG01000052">
    <property type="protein sequence ID" value="OAI07164.1"/>
    <property type="molecule type" value="Genomic_DNA"/>
</dbReference>
<dbReference type="PANTHER" id="PTHR30629">
    <property type="entry name" value="PROPHAGE INTEGRASE"/>
    <property type="match status" value="1"/>
</dbReference>
<dbReference type="Pfam" id="PF22022">
    <property type="entry name" value="Phage_int_M"/>
    <property type="match status" value="1"/>
</dbReference>
<dbReference type="PANTHER" id="PTHR30629:SF2">
    <property type="entry name" value="PROPHAGE INTEGRASE INTS-RELATED"/>
    <property type="match status" value="1"/>
</dbReference>
<proteinExistence type="inferred from homology"/>
<dbReference type="InterPro" id="IPR010998">
    <property type="entry name" value="Integrase_recombinase_N"/>
</dbReference>
<dbReference type="Proteomes" id="UP000078090">
    <property type="component" value="Unassembled WGS sequence"/>
</dbReference>
<dbReference type="Gene3D" id="1.10.150.130">
    <property type="match status" value="1"/>
</dbReference>
<dbReference type="GO" id="GO:0015074">
    <property type="term" value="P:DNA integration"/>
    <property type="evidence" value="ECO:0007669"/>
    <property type="project" value="UniProtKB-KW"/>
</dbReference>
<dbReference type="Pfam" id="PF13356">
    <property type="entry name" value="Arm-DNA-bind_3"/>
    <property type="match status" value="1"/>
</dbReference>
<feature type="domain" description="Phage integrase central" evidence="5">
    <location>
        <begin position="73"/>
        <end position="109"/>
    </location>
</feature>
<dbReference type="InterPro" id="IPR050808">
    <property type="entry name" value="Phage_Integrase"/>
</dbReference>
<keyword evidence="3" id="KW-0238">DNA-binding</keyword>
<name>A0A177MP43_METMH</name>
<evidence type="ECO:0000256" key="1">
    <source>
        <dbReference type="ARBA" id="ARBA00008857"/>
    </source>
</evidence>
<evidence type="ECO:0000256" key="3">
    <source>
        <dbReference type="ARBA" id="ARBA00023125"/>
    </source>
</evidence>
<gene>
    <name evidence="6" type="ORF">A1332_09870</name>
</gene>
<sequence length="111" mass="12717">MYLLVNPNGGKYFRLDYRFTGKRKTLALGVYPDTSLKQARDRRDTAKKQIADGIDPGITRKIEKAGSTENTLAAVAKEFMEANRKKWSASHFAHLEQCFERDVFPWLGSYN</sequence>
<accession>A0A177MP43</accession>
<evidence type="ECO:0000256" key="2">
    <source>
        <dbReference type="ARBA" id="ARBA00022908"/>
    </source>
</evidence>
<dbReference type="InterPro" id="IPR053876">
    <property type="entry name" value="Phage_int_M"/>
</dbReference>
<dbReference type="AlphaFoldDB" id="A0A177MP43"/>
<comment type="similarity">
    <text evidence="1">Belongs to the 'phage' integrase family.</text>
</comment>
<protein>
    <submittedName>
        <fullName evidence="6">Uncharacterized protein</fullName>
    </submittedName>
</protein>
<dbReference type="GO" id="GO:0003677">
    <property type="term" value="F:DNA binding"/>
    <property type="evidence" value="ECO:0007669"/>
    <property type="project" value="UniProtKB-KW"/>
</dbReference>
<dbReference type="Gene3D" id="3.30.160.390">
    <property type="entry name" value="Integrase, DNA-binding domain"/>
    <property type="match status" value="1"/>
</dbReference>
<evidence type="ECO:0000259" key="4">
    <source>
        <dbReference type="Pfam" id="PF13356"/>
    </source>
</evidence>
<feature type="domain" description="Integrase DNA-binding" evidence="4">
    <location>
        <begin position="1"/>
        <end position="61"/>
    </location>
</feature>
<evidence type="ECO:0000259" key="5">
    <source>
        <dbReference type="Pfam" id="PF22022"/>
    </source>
</evidence>
<keyword evidence="2" id="KW-0229">DNA integration</keyword>
<reference evidence="7" key="1">
    <citation type="submission" date="2016-03" db="EMBL/GenBank/DDBJ databases">
        <authorList>
            <person name="Heylen K."/>
            <person name="De Vos P."/>
            <person name="Vekeman B."/>
        </authorList>
    </citation>
    <scope>NUCLEOTIDE SEQUENCE [LARGE SCALE GENOMIC DNA]</scope>
    <source>
        <strain evidence="7">R-45363</strain>
    </source>
</reference>
<evidence type="ECO:0000313" key="6">
    <source>
        <dbReference type="EMBL" id="OAI07164.1"/>
    </source>
</evidence>
<dbReference type="InterPro" id="IPR038488">
    <property type="entry name" value="Integrase_DNA-bd_sf"/>
</dbReference>
<evidence type="ECO:0000313" key="7">
    <source>
        <dbReference type="Proteomes" id="UP000078090"/>
    </source>
</evidence>
<organism evidence="6 7">
    <name type="scientific">Methylomonas methanica</name>
    <dbReference type="NCBI Taxonomy" id="421"/>
    <lineage>
        <taxon>Bacteria</taxon>
        <taxon>Pseudomonadati</taxon>
        <taxon>Pseudomonadota</taxon>
        <taxon>Gammaproteobacteria</taxon>
        <taxon>Methylococcales</taxon>
        <taxon>Methylococcaceae</taxon>
        <taxon>Methylomonas</taxon>
    </lineage>
</organism>